<dbReference type="PANTHER" id="PTHR30329:SF21">
    <property type="entry name" value="LIPOPROTEIN YIAD-RELATED"/>
    <property type="match status" value="1"/>
</dbReference>
<keyword evidence="2 4" id="KW-0472">Membrane</keyword>
<evidence type="ECO:0000256" key="2">
    <source>
        <dbReference type="ARBA" id="ARBA00023136"/>
    </source>
</evidence>
<dbReference type="InterPro" id="IPR006665">
    <property type="entry name" value="OmpA-like"/>
</dbReference>
<dbReference type="Proteomes" id="UP000321561">
    <property type="component" value="Chromosome"/>
</dbReference>
<dbReference type="PANTHER" id="PTHR30329">
    <property type="entry name" value="STATOR ELEMENT OF FLAGELLAR MOTOR COMPLEX"/>
    <property type="match status" value="1"/>
</dbReference>
<dbReference type="Gene3D" id="3.30.1330.60">
    <property type="entry name" value="OmpA-like domain"/>
    <property type="match status" value="1"/>
</dbReference>
<evidence type="ECO:0000313" key="7">
    <source>
        <dbReference type="EMBL" id="BBM59536.1"/>
    </source>
</evidence>
<evidence type="ECO:0000259" key="6">
    <source>
        <dbReference type="PROSITE" id="PS51123"/>
    </source>
</evidence>
<dbReference type="CDD" id="cd07185">
    <property type="entry name" value="OmpA_C-like"/>
    <property type="match status" value="1"/>
</dbReference>
<dbReference type="SUPFAM" id="SSF103088">
    <property type="entry name" value="OmpA-like"/>
    <property type="match status" value="1"/>
</dbReference>
<gene>
    <name evidence="7" type="ORF">JMUB5056_1120</name>
</gene>
<evidence type="ECO:0000256" key="5">
    <source>
        <dbReference type="SAM" id="MobiDB-lite"/>
    </source>
</evidence>
<feature type="region of interest" description="Disordered" evidence="5">
    <location>
        <begin position="365"/>
        <end position="386"/>
    </location>
</feature>
<evidence type="ECO:0000256" key="3">
    <source>
        <dbReference type="ARBA" id="ARBA00023237"/>
    </source>
</evidence>
<proteinExistence type="predicted"/>
<dbReference type="OrthoDB" id="9815217at2"/>
<dbReference type="PRINTS" id="PR01021">
    <property type="entry name" value="OMPADOMAIN"/>
</dbReference>
<keyword evidence="3" id="KW-0998">Cell outer membrane</keyword>
<evidence type="ECO:0000256" key="1">
    <source>
        <dbReference type="ARBA" id="ARBA00004442"/>
    </source>
</evidence>
<reference evidence="7 8" key="1">
    <citation type="submission" date="2019-07" db="EMBL/GenBank/DDBJ databases">
        <title>Complete Genome Sequence of Leptotrichia hongkongensis Strain JMUB5056.</title>
        <authorList>
            <person name="Watanabe S."/>
            <person name="Cui L."/>
        </authorList>
    </citation>
    <scope>NUCLEOTIDE SEQUENCE [LARGE SCALE GENOMIC DNA]</scope>
    <source>
        <strain evidence="7 8">JMUB5056</strain>
    </source>
</reference>
<dbReference type="RefSeq" id="WP_147005574.1">
    <property type="nucleotide sequence ID" value="NZ_AP019846.1"/>
</dbReference>
<organism evidence="7 8">
    <name type="scientific">Leptotrichia hongkongensis</name>
    <dbReference type="NCBI Taxonomy" id="554406"/>
    <lineage>
        <taxon>Bacteria</taxon>
        <taxon>Fusobacteriati</taxon>
        <taxon>Fusobacteriota</taxon>
        <taxon>Fusobacteriia</taxon>
        <taxon>Fusobacteriales</taxon>
        <taxon>Leptotrichiaceae</taxon>
        <taxon>Leptotrichia</taxon>
    </lineage>
</organism>
<feature type="domain" description="OmpA-like" evidence="6">
    <location>
        <begin position="281"/>
        <end position="396"/>
    </location>
</feature>
<dbReference type="InterPro" id="IPR006664">
    <property type="entry name" value="OMP_bac"/>
</dbReference>
<dbReference type="PROSITE" id="PS51123">
    <property type="entry name" value="OMPA_2"/>
    <property type="match status" value="1"/>
</dbReference>
<dbReference type="KEGG" id="lhg:JMUB5056_1120"/>
<dbReference type="AlphaFoldDB" id="A0A510L6W3"/>
<name>A0A510L6W3_9FUSO</name>
<dbReference type="InterPro" id="IPR036737">
    <property type="entry name" value="OmpA-like_sf"/>
</dbReference>
<accession>A0A510L6W3</accession>
<protein>
    <recommendedName>
        <fullName evidence="6">OmpA-like domain-containing protein</fullName>
    </recommendedName>
</protein>
<evidence type="ECO:0000313" key="8">
    <source>
        <dbReference type="Proteomes" id="UP000321561"/>
    </source>
</evidence>
<sequence>MKKRRDIIIGMGILGLVFCINACSKKSDNKNNNTQINQNLKAGNDEILVPGYALGEIPVISLPEMPNLSVTENPGAKITLNMTKKISSVPGITITPVKVENSNIIGGNYSMQIGQNGAGQFSDENKVVQTDGNGAGQYTDEKVTIQRDETGAGQYTNNVTEVNLQVDNNGAGQYVDNKNKISLQVDANGLGMYKDENNEISIVVSDEDTIYNSPNLIIENNNDGSGKYHDKSKNLLIENDGKGKATITYNGKTTEVAAKPVGKPARFQKLKMVPAVPSIEANSLLITLDSGVFFDVDKYNLRPKAEEILKNLAVILKEANIKSFEVDGHTDSDASDEHNKVLSENRANSVKAFLASQGVNANITTHGYGESKPIASNNTPEGKQKNRRVEIIIPTI</sequence>
<evidence type="ECO:0000256" key="4">
    <source>
        <dbReference type="PROSITE-ProRule" id="PRU00473"/>
    </source>
</evidence>
<comment type="subcellular location">
    <subcellularLocation>
        <location evidence="1">Cell outer membrane</location>
    </subcellularLocation>
</comment>
<dbReference type="GO" id="GO:0009279">
    <property type="term" value="C:cell outer membrane"/>
    <property type="evidence" value="ECO:0007669"/>
    <property type="project" value="UniProtKB-SubCell"/>
</dbReference>
<dbReference type="EMBL" id="AP019846">
    <property type="protein sequence ID" value="BBM59536.1"/>
    <property type="molecule type" value="Genomic_DNA"/>
</dbReference>
<dbReference type="InterPro" id="IPR050330">
    <property type="entry name" value="Bact_OuterMem_StrucFunc"/>
</dbReference>
<dbReference type="Pfam" id="PF00691">
    <property type="entry name" value="OmpA"/>
    <property type="match status" value="1"/>
</dbReference>